<sequence>MRVVTKCVNYNSIPQEEYQQICRLRYQVFVKRLKWELHTSKQLDLQLESDEYDYSNAQYLYVTDNSMQIYGCWRILPTLGRYMLKNTFPTLLEGHSIPASESVYELSRFAVDKRLAQSETNKSSSITMKLFKGIYDYAIENGIKEYVTVTTTAVERILKRIGIPFTRIGDQKVHLLGNTKSIALSIQVNRQFMLAVQDETCS</sequence>
<evidence type="ECO:0000313" key="11">
    <source>
        <dbReference type="Proteomes" id="UP000031327"/>
    </source>
</evidence>
<comment type="caution">
    <text evidence="10">The sequence shown here is derived from an EMBL/GenBank/DDBJ whole genome shotgun (WGS) entry which is preliminary data.</text>
</comment>
<dbReference type="EC" id="2.3.1.184" evidence="1 9"/>
<dbReference type="PRINTS" id="PR01549">
    <property type="entry name" value="AUTOINDCRSYN"/>
</dbReference>
<evidence type="ECO:0000256" key="1">
    <source>
        <dbReference type="ARBA" id="ARBA00012340"/>
    </source>
</evidence>
<keyword evidence="5 9" id="KW-0949">S-adenosyl-L-methionine</keyword>
<comment type="similarity">
    <text evidence="8 9">Belongs to the autoinducer synthase family.</text>
</comment>
<name>A0A0C1MSS0_9GAMM</name>
<evidence type="ECO:0000256" key="9">
    <source>
        <dbReference type="RuleBase" id="RU361135"/>
    </source>
</evidence>
<proteinExistence type="inferred from homology"/>
<evidence type="ECO:0000313" key="10">
    <source>
        <dbReference type="EMBL" id="KID57893.1"/>
    </source>
</evidence>
<keyword evidence="6 8" id="KW-0071">Autoinducer synthesis</keyword>
<evidence type="ECO:0000256" key="8">
    <source>
        <dbReference type="PROSITE-ProRule" id="PRU00533"/>
    </source>
</evidence>
<dbReference type="InterPro" id="IPR016181">
    <property type="entry name" value="Acyl_CoA_acyltransferase"/>
</dbReference>
<comment type="catalytic activity">
    <reaction evidence="7 9">
        <text>a fatty acyl-[ACP] + S-adenosyl-L-methionine = an N-acyl-L-homoserine lactone + S-methyl-5'-thioadenosine + holo-[ACP] + H(+)</text>
        <dbReference type="Rhea" id="RHEA:10096"/>
        <dbReference type="Rhea" id="RHEA-COMP:9685"/>
        <dbReference type="Rhea" id="RHEA-COMP:14125"/>
        <dbReference type="ChEBI" id="CHEBI:15378"/>
        <dbReference type="ChEBI" id="CHEBI:17509"/>
        <dbReference type="ChEBI" id="CHEBI:55474"/>
        <dbReference type="ChEBI" id="CHEBI:59789"/>
        <dbReference type="ChEBI" id="CHEBI:64479"/>
        <dbReference type="ChEBI" id="CHEBI:138651"/>
        <dbReference type="EC" id="2.3.1.184"/>
    </reaction>
</comment>
<dbReference type="RefSeq" id="WP_039608189.1">
    <property type="nucleotide sequence ID" value="NZ_JWIC01000004.1"/>
</dbReference>
<dbReference type="PANTHER" id="PTHR39322:SF1">
    <property type="entry name" value="ISOVALERYL-HOMOSERINE LACTONE SYNTHASE"/>
    <property type="match status" value="1"/>
</dbReference>
<dbReference type="OrthoDB" id="6023281at2"/>
<dbReference type="Gene3D" id="3.40.630.30">
    <property type="match status" value="1"/>
</dbReference>
<keyword evidence="4 9" id="KW-0808">Transferase</keyword>
<evidence type="ECO:0000256" key="6">
    <source>
        <dbReference type="ARBA" id="ARBA00022929"/>
    </source>
</evidence>
<dbReference type="PANTHER" id="PTHR39322">
    <property type="entry name" value="ACYL-HOMOSERINE-LACTONE SYNTHASE"/>
    <property type="match status" value="1"/>
</dbReference>
<keyword evidence="3 8" id="KW-0673">Quorum sensing</keyword>
<dbReference type="InterPro" id="IPR001690">
    <property type="entry name" value="Autoind_synthase"/>
</dbReference>
<accession>A0A0C1MSS0</accession>
<reference evidence="10 11" key="1">
    <citation type="submission" date="2014-12" db="EMBL/GenBank/DDBJ databases">
        <title>Draft Genome Sequence of Pseudoalteromonas luteoviolacea HI1.</title>
        <authorList>
            <person name="Asahina A.Y."/>
            <person name="Hadfield M.G."/>
        </authorList>
    </citation>
    <scope>NUCLEOTIDE SEQUENCE [LARGE SCALE GENOMIC DNA]</scope>
    <source>
        <strain evidence="10 11">HI1</strain>
    </source>
</reference>
<dbReference type="Proteomes" id="UP000031327">
    <property type="component" value="Unassembled WGS sequence"/>
</dbReference>
<dbReference type="SUPFAM" id="SSF55729">
    <property type="entry name" value="Acyl-CoA N-acyltransferases (Nat)"/>
    <property type="match status" value="1"/>
</dbReference>
<evidence type="ECO:0000256" key="3">
    <source>
        <dbReference type="ARBA" id="ARBA00022654"/>
    </source>
</evidence>
<dbReference type="GO" id="GO:0007165">
    <property type="term" value="P:signal transduction"/>
    <property type="evidence" value="ECO:0007669"/>
    <property type="project" value="TreeGrafter"/>
</dbReference>
<dbReference type="PROSITE" id="PS51187">
    <property type="entry name" value="AUTOINDUCER_SYNTH_2"/>
    <property type="match status" value="1"/>
</dbReference>
<dbReference type="AlphaFoldDB" id="A0A0C1MSS0"/>
<organism evidence="10 11">
    <name type="scientific">Pseudoalteromonas luteoviolacea</name>
    <dbReference type="NCBI Taxonomy" id="43657"/>
    <lineage>
        <taxon>Bacteria</taxon>
        <taxon>Pseudomonadati</taxon>
        <taxon>Pseudomonadota</taxon>
        <taxon>Gammaproteobacteria</taxon>
        <taxon>Alteromonadales</taxon>
        <taxon>Pseudoalteromonadaceae</taxon>
        <taxon>Pseudoalteromonas</taxon>
    </lineage>
</organism>
<gene>
    <name evidence="10" type="ORF">JF50_03860</name>
</gene>
<evidence type="ECO:0000256" key="2">
    <source>
        <dbReference type="ARBA" id="ARBA00018768"/>
    </source>
</evidence>
<protein>
    <recommendedName>
        <fullName evidence="2 9">Acyl-homoserine-lactone synthase</fullName>
        <ecNumber evidence="1 9">2.3.1.184</ecNumber>
    </recommendedName>
    <alternativeName>
        <fullName evidence="9">Autoinducer synthesis protein</fullName>
    </alternativeName>
</protein>
<dbReference type="GO" id="GO:0009372">
    <property type="term" value="P:quorum sensing"/>
    <property type="evidence" value="ECO:0007669"/>
    <property type="project" value="UniProtKB-UniRule"/>
</dbReference>
<dbReference type="Pfam" id="PF00765">
    <property type="entry name" value="Autoind_synth"/>
    <property type="match status" value="1"/>
</dbReference>
<dbReference type="EMBL" id="JWIC01000004">
    <property type="protein sequence ID" value="KID57893.1"/>
    <property type="molecule type" value="Genomic_DNA"/>
</dbReference>
<evidence type="ECO:0000256" key="4">
    <source>
        <dbReference type="ARBA" id="ARBA00022679"/>
    </source>
</evidence>
<dbReference type="GO" id="GO:0061579">
    <property type="term" value="F:N-acyl homoserine lactone synthase activity"/>
    <property type="evidence" value="ECO:0007669"/>
    <property type="project" value="UniProtKB-UniRule"/>
</dbReference>
<evidence type="ECO:0000256" key="7">
    <source>
        <dbReference type="ARBA" id="ARBA00048576"/>
    </source>
</evidence>
<evidence type="ECO:0000256" key="5">
    <source>
        <dbReference type="ARBA" id="ARBA00022691"/>
    </source>
</evidence>